<organism evidence="1 2">
    <name type="scientific">Aldrovandia affinis</name>
    <dbReference type="NCBI Taxonomy" id="143900"/>
    <lineage>
        <taxon>Eukaryota</taxon>
        <taxon>Metazoa</taxon>
        <taxon>Chordata</taxon>
        <taxon>Craniata</taxon>
        <taxon>Vertebrata</taxon>
        <taxon>Euteleostomi</taxon>
        <taxon>Actinopterygii</taxon>
        <taxon>Neopterygii</taxon>
        <taxon>Teleostei</taxon>
        <taxon>Notacanthiformes</taxon>
        <taxon>Halosauridae</taxon>
        <taxon>Aldrovandia</taxon>
    </lineage>
</organism>
<evidence type="ECO:0000313" key="2">
    <source>
        <dbReference type="Proteomes" id="UP001221898"/>
    </source>
</evidence>
<accession>A0AAD7SKE7</accession>
<keyword evidence="2" id="KW-1185">Reference proteome</keyword>
<dbReference type="EMBL" id="JAINUG010000054">
    <property type="protein sequence ID" value="KAJ8404138.1"/>
    <property type="molecule type" value="Genomic_DNA"/>
</dbReference>
<evidence type="ECO:0000313" key="1">
    <source>
        <dbReference type="EMBL" id="KAJ8404138.1"/>
    </source>
</evidence>
<dbReference type="Proteomes" id="UP001221898">
    <property type="component" value="Unassembled WGS sequence"/>
</dbReference>
<dbReference type="AlphaFoldDB" id="A0AAD7SKE7"/>
<reference evidence="1" key="1">
    <citation type="journal article" date="2023" name="Science">
        <title>Genome structures resolve the early diversification of teleost fishes.</title>
        <authorList>
            <person name="Parey E."/>
            <person name="Louis A."/>
            <person name="Montfort J."/>
            <person name="Bouchez O."/>
            <person name="Roques C."/>
            <person name="Iampietro C."/>
            <person name="Lluch J."/>
            <person name="Castinel A."/>
            <person name="Donnadieu C."/>
            <person name="Desvignes T."/>
            <person name="Floi Bucao C."/>
            <person name="Jouanno E."/>
            <person name="Wen M."/>
            <person name="Mejri S."/>
            <person name="Dirks R."/>
            <person name="Jansen H."/>
            <person name="Henkel C."/>
            <person name="Chen W.J."/>
            <person name="Zahm M."/>
            <person name="Cabau C."/>
            <person name="Klopp C."/>
            <person name="Thompson A.W."/>
            <person name="Robinson-Rechavi M."/>
            <person name="Braasch I."/>
            <person name="Lecointre G."/>
            <person name="Bobe J."/>
            <person name="Postlethwait J.H."/>
            <person name="Berthelot C."/>
            <person name="Roest Crollius H."/>
            <person name="Guiguen Y."/>
        </authorList>
    </citation>
    <scope>NUCLEOTIDE SEQUENCE</scope>
    <source>
        <strain evidence="1">NC1722</strain>
    </source>
</reference>
<proteinExistence type="predicted"/>
<protein>
    <submittedName>
        <fullName evidence="1">Uncharacterized protein</fullName>
    </submittedName>
</protein>
<sequence>MSPRCPFPRGRSPAMALGAGVPRQPCHTWLRSWQGDGRQLVLSALIGQRGFPGNQRGCPPGGWRHGPPCAVPEVVQGGRGVVGAMGTFTFRDRQQCGVPNVRSTRCLCF</sequence>
<gene>
    <name evidence="1" type="ORF">AAFF_G00339110</name>
</gene>
<comment type="caution">
    <text evidence="1">The sequence shown here is derived from an EMBL/GenBank/DDBJ whole genome shotgun (WGS) entry which is preliminary data.</text>
</comment>
<name>A0AAD7SKE7_9TELE</name>